<name>A0AA36I1V4_9DINO</name>
<reference evidence="3" key="1">
    <citation type="submission" date="2023-08" db="EMBL/GenBank/DDBJ databases">
        <authorList>
            <person name="Chen Y."/>
            <person name="Shah S."/>
            <person name="Dougan E. K."/>
            <person name="Thang M."/>
            <person name="Chan C."/>
        </authorList>
    </citation>
    <scope>NUCLEOTIDE SEQUENCE</scope>
</reference>
<feature type="compositionally biased region" description="Low complexity" evidence="2">
    <location>
        <begin position="33"/>
        <end position="56"/>
    </location>
</feature>
<evidence type="ECO:0000313" key="4">
    <source>
        <dbReference type="Proteomes" id="UP001178507"/>
    </source>
</evidence>
<dbReference type="PROSITE" id="PS50297">
    <property type="entry name" value="ANK_REP_REGION"/>
    <property type="match status" value="1"/>
</dbReference>
<keyword evidence="4" id="KW-1185">Reference proteome</keyword>
<dbReference type="Gene3D" id="1.25.40.20">
    <property type="entry name" value="Ankyrin repeat-containing domain"/>
    <property type="match status" value="1"/>
</dbReference>
<accession>A0AA36I1V4</accession>
<dbReference type="InterPro" id="IPR002110">
    <property type="entry name" value="Ankyrin_rpt"/>
</dbReference>
<comment type="caution">
    <text evidence="3">The sequence shown here is derived from an EMBL/GenBank/DDBJ whole genome shotgun (WGS) entry which is preliminary data.</text>
</comment>
<dbReference type="PROSITE" id="PS50088">
    <property type="entry name" value="ANK_REPEAT"/>
    <property type="match status" value="1"/>
</dbReference>
<feature type="repeat" description="ANK" evidence="1">
    <location>
        <begin position="109"/>
        <end position="141"/>
    </location>
</feature>
<proteinExistence type="predicted"/>
<evidence type="ECO:0000256" key="1">
    <source>
        <dbReference type="PROSITE-ProRule" id="PRU00023"/>
    </source>
</evidence>
<feature type="region of interest" description="Disordered" evidence="2">
    <location>
        <begin position="29"/>
        <end position="77"/>
    </location>
</feature>
<dbReference type="EMBL" id="CAUJNA010000557">
    <property type="protein sequence ID" value="CAJ1378609.1"/>
    <property type="molecule type" value="Genomic_DNA"/>
</dbReference>
<dbReference type="SUPFAM" id="SSF48403">
    <property type="entry name" value="Ankyrin repeat"/>
    <property type="match status" value="1"/>
</dbReference>
<dbReference type="InterPro" id="IPR036770">
    <property type="entry name" value="Ankyrin_rpt-contain_sf"/>
</dbReference>
<dbReference type="Proteomes" id="UP001178507">
    <property type="component" value="Unassembled WGS sequence"/>
</dbReference>
<organism evidence="3 4">
    <name type="scientific">Effrenium voratum</name>
    <dbReference type="NCBI Taxonomy" id="2562239"/>
    <lineage>
        <taxon>Eukaryota</taxon>
        <taxon>Sar</taxon>
        <taxon>Alveolata</taxon>
        <taxon>Dinophyceae</taxon>
        <taxon>Suessiales</taxon>
        <taxon>Symbiodiniaceae</taxon>
        <taxon>Effrenium</taxon>
    </lineage>
</organism>
<gene>
    <name evidence="3" type="ORF">EVOR1521_LOCUS7107</name>
</gene>
<protein>
    <submittedName>
        <fullName evidence="3">Uncharacterized protein</fullName>
    </submittedName>
</protein>
<dbReference type="AlphaFoldDB" id="A0AA36I1V4"/>
<keyword evidence="1" id="KW-0040">ANK repeat</keyword>
<evidence type="ECO:0000313" key="3">
    <source>
        <dbReference type="EMBL" id="CAJ1378609.1"/>
    </source>
</evidence>
<evidence type="ECO:0000256" key="2">
    <source>
        <dbReference type="SAM" id="MobiDB-lite"/>
    </source>
</evidence>
<sequence length="213" mass="23088">MTRLSTLPAPEKPDADCLEGAVLPEVCEEKRQSTSSTCSTSSKASSASSLTTSSTSSDDEQPISSSRGSSKRSRKRQRRELEIQKWLTHYNFQAVDIPRPLSRFTSEQEMVYPVHVAAIVGDCTVLRHLLATGADLDQESSLGRTAYDFACETNNAGSHGDVLGLLHSKVSVVTMRDFLRLAASSGPKQNESNECKELGKAVVRKVRAAAVSL</sequence>